<accession>A0A450SWJ3</accession>
<proteinExistence type="predicted"/>
<name>A0A450SWJ3_9GAMM</name>
<protein>
    <submittedName>
        <fullName evidence="1">Uncharacterized protein</fullName>
    </submittedName>
</protein>
<reference evidence="1" key="1">
    <citation type="submission" date="2019-02" db="EMBL/GenBank/DDBJ databases">
        <authorList>
            <person name="Gruber-Vodicka R. H."/>
            <person name="Seah K. B. B."/>
        </authorList>
    </citation>
    <scope>NUCLEOTIDE SEQUENCE</scope>
    <source>
        <strain evidence="1">BECK_BZ15</strain>
    </source>
</reference>
<sequence length="34" mass="3952">MRKLKTAQYLEVERCDRKDTKPLGGNSLINGFIR</sequence>
<dbReference type="EMBL" id="CAADEW010000081">
    <property type="protein sequence ID" value="VFJ58375.1"/>
    <property type="molecule type" value="Genomic_DNA"/>
</dbReference>
<evidence type="ECO:0000313" key="1">
    <source>
        <dbReference type="EMBL" id="VFJ58375.1"/>
    </source>
</evidence>
<dbReference type="AlphaFoldDB" id="A0A450SWJ3"/>
<gene>
    <name evidence="1" type="ORF">BECKFW1821A_GA0114235_108113</name>
</gene>
<organism evidence="1">
    <name type="scientific">Candidatus Kentrum sp. FW</name>
    <dbReference type="NCBI Taxonomy" id="2126338"/>
    <lineage>
        <taxon>Bacteria</taxon>
        <taxon>Pseudomonadati</taxon>
        <taxon>Pseudomonadota</taxon>
        <taxon>Gammaproteobacteria</taxon>
        <taxon>Candidatus Kentrum</taxon>
    </lineage>
</organism>